<dbReference type="InterPro" id="IPR016174">
    <property type="entry name" value="Di-haem_cyt_TM"/>
</dbReference>
<dbReference type="FunFam" id="1.20.810.10:FF:000007">
    <property type="entry name" value="Ubiquinol-cytochrome C reductase B subunit"/>
    <property type="match status" value="1"/>
</dbReference>
<comment type="cofactor">
    <cofactor evidence="1">
        <name>heme</name>
        <dbReference type="ChEBI" id="CHEBI:30413"/>
    </cofactor>
</comment>
<gene>
    <name evidence="21" type="ORF">Nans01_04420</name>
</gene>
<feature type="transmembrane region" description="Helical" evidence="19">
    <location>
        <begin position="256"/>
        <end position="282"/>
    </location>
</feature>
<feature type="transmembrane region" description="Helical" evidence="19">
    <location>
        <begin position="329"/>
        <end position="356"/>
    </location>
</feature>
<keyword evidence="5" id="KW-0813">Transport</keyword>
<evidence type="ECO:0000256" key="12">
    <source>
        <dbReference type="ARBA" id="ARBA00022982"/>
    </source>
</evidence>
<dbReference type="PANTHER" id="PTHR19271:SF16">
    <property type="entry name" value="CYTOCHROME B"/>
    <property type="match status" value="1"/>
</dbReference>
<keyword evidence="8" id="KW-0679">Respiratory chain</keyword>
<dbReference type="Gene3D" id="1.20.810.10">
    <property type="entry name" value="Cytochrome Bc1 Complex, Chain C"/>
    <property type="match status" value="1"/>
</dbReference>
<comment type="caution">
    <text evidence="21">The sequence shown here is derived from an EMBL/GenBank/DDBJ whole genome shotgun (WGS) entry which is preliminary data.</text>
</comment>
<keyword evidence="7" id="KW-0349">Heme</keyword>
<evidence type="ECO:0000256" key="15">
    <source>
        <dbReference type="ARBA" id="ARBA00023136"/>
    </source>
</evidence>
<evidence type="ECO:0000256" key="10">
    <source>
        <dbReference type="ARBA" id="ARBA00022723"/>
    </source>
</evidence>
<dbReference type="InterPro" id="IPR027387">
    <property type="entry name" value="Cytb/b6-like_sf"/>
</dbReference>
<comment type="catalytic activity">
    <reaction evidence="16">
        <text>a quinol + 2 Fe(III)-[cytochrome c](out) = a quinone + 2 Fe(II)-[cytochrome c](out) + 2 H(+)(out)</text>
        <dbReference type="Rhea" id="RHEA:11484"/>
        <dbReference type="Rhea" id="RHEA-COMP:10350"/>
        <dbReference type="Rhea" id="RHEA-COMP:14399"/>
        <dbReference type="ChEBI" id="CHEBI:15378"/>
        <dbReference type="ChEBI" id="CHEBI:24646"/>
        <dbReference type="ChEBI" id="CHEBI:29033"/>
        <dbReference type="ChEBI" id="CHEBI:29034"/>
        <dbReference type="ChEBI" id="CHEBI:132124"/>
        <dbReference type="EC" id="7.1.1.8"/>
    </reaction>
</comment>
<dbReference type="SUPFAM" id="SSF81342">
    <property type="entry name" value="Transmembrane di-heme cytochromes"/>
    <property type="match status" value="1"/>
</dbReference>
<evidence type="ECO:0000256" key="9">
    <source>
        <dbReference type="ARBA" id="ARBA00022692"/>
    </source>
</evidence>
<feature type="transmembrane region" description="Helical" evidence="19">
    <location>
        <begin position="177"/>
        <end position="198"/>
    </location>
</feature>
<evidence type="ECO:0000259" key="20">
    <source>
        <dbReference type="PROSITE" id="PS51002"/>
    </source>
</evidence>
<evidence type="ECO:0000256" key="11">
    <source>
        <dbReference type="ARBA" id="ARBA00022967"/>
    </source>
</evidence>
<evidence type="ECO:0000313" key="21">
    <source>
        <dbReference type="EMBL" id="GLU46091.1"/>
    </source>
</evidence>
<evidence type="ECO:0000313" key="22">
    <source>
        <dbReference type="Proteomes" id="UP001165092"/>
    </source>
</evidence>
<dbReference type="GO" id="GO:0005886">
    <property type="term" value="C:plasma membrane"/>
    <property type="evidence" value="ECO:0007669"/>
    <property type="project" value="UniProtKB-SubCell"/>
</dbReference>
<evidence type="ECO:0000256" key="8">
    <source>
        <dbReference type="ARBA" id="ARBA00022660"/>
    </source>
</evidence>
<dbReference type="EMBL" id="BSQG01000001">
    <property type="protein sequence ID" value="GLU46091.1"/>
    <property type="molecule type" value="Genomic_DNA"/>
</dbReference>
<protein>
    <recommendedName>
        <fullName evidence="4">Cytochrome bc1 complex cytochrome b subunit</fullName>
        <ecNumber evidence="3">7.1.1.8</ecNumber>
    </recommendedName>
    <alternativeName>
        <fullName evidence="17">Cytochrome bc1 reductase complex subunit QcrB</fullName>
    </alternativeName>
</protein>
<dbReference type="EC" id="7.1.1.8" evidence="3"/>
<evidence type="ECO:0000256" key="5">
    <source>
        <dbReference type="ARBA" id="ARBA00022448"/>
    </source>
</evidence>
<evidence type="ECO:0000256" key="17">
    <source>
        <dbReference type="ARBA" id="ARBA00029568"/>
    </source>
</evidence>
<keyword evidence="15 19" id="KW-0472">Membrane</keyword>
<reference evidence="21" key="1">
    <citation type="submission" date="2023-02" db="EMBL/GenBank/DDBJ databases">
        <title>Nocardiopsis ansamitocini NBRC 112285.</title>
        <authorList>
            <person name="Ichikawa N."/>
            <person name="Sato H."/>
            <person name="Tonouchi N."/>
        </authorList>
    </citation>
    <scope>NUCLEOTIDE SEQUENCE</scope>
    <source>
        <strain evidence="21">NBRC 112285</strain>
    </source>
</reference>
<organism evidence="21 22">
    <name type="scientific">Nocardiopsis ansamitocini</name>
    <dbReference type="NCBI Taxonomy" id="1670832"/>
    <lineage>
        <taxon>Bacteria</taxon>
        <taxon>Bacillati</taxon>
        <taxon>Actinomycetota</taxon>
        <taxon>Actinomycetes</taxon>
        <taxon>Streptosporangiales</taxon>
        <taxon>Nocardiopsidaceae</taxon>
        <taxon>Nocardiopsis</taxon>
    </lineage>
</organism>
<dbReference type="AlphaFoldDB" id="A0A9W6P2S4"/>
<evidence type="ECO:0000256" key="16">
    <source>
        <dbReference type="ARBA" id="ARBA00029351"/>
    </source>
</evidence>
<keyword evidence="14" id="KW-0408">Iron</keyword>
<accession>A0A9W6P2S4</accession>
<keyword evidence="22" id="KW-1185">Reference proteome</keyword>
<dbReference type="GO" id="GO:0022904">
    <property type="term" value="P:respiratory electron transport chain"/>
    <property type="evidence" value="ECO:0007669"/>
    <property type="project" value="InterPro"/>
</dbReference>
<keyword evidence="12" id="KW-0249">Electron transport</keyword>
<feature type="transmembrane region" description="Helical" evidence="19">
    <location>
        <begin position="145"/>
        <end position="165"/>
    </location>
</feature>
<dbReference type="GO" id="GO:0016491">
    <property type="term" value="F:oxidoreductase activity"/>
    <property type="evidence" value="ECO:0007669"/>
    <property type="project" value="InterPro"/>
</dbReference>
<dbReference type="Proteomes" id="UP001165092">
    <property type="component" value="Unassembled WGS sequence"/>
</dbReference>
<feature type="transmembrane region" description="Helical" evidence="19">
    <location>
        <begin position="376"/>
        <end position="395"/>
    </location>
</feature>
<dbReference type="InterPro" id="IPR005797">
    <property type="entry name" value="Cyt_b/b6_N"/>
</dbReference>
<evidence type="ECO:0000256" key="14">
    <source>
        <dbReference type="ARBA" id="ARBA00023004"/>
    </source>
</evidence>
<evidence type="ECO:0000256" key="4">
    <source>
        <dbReference type="ARBA" id="ARBA00016116"/>
    </source>
</evidence>
<dbReference type="PROSITE" id="PS51002">
    <property type="entry name" value="CYTB_NTER"/>
    <property type="match status" value="1"/>
</dbReference>
<dbReference type="RefSeq" id="WP_285756950.1">
    <property type="nucleotide sequence ID" value="NZ_BSQG01000001.1"/>
</dbReference>
<keyword evidence="11" id="KW-1278">Translocase</keyword>
<feature type="transmembrane region" description="Helical" evidence="19">
    <location>
        <begin position="49"/>
        <end position="68"/>
    </location>
</feature>
<feature type="transmembrane region" description="Helical" evidence="19">
    <location>
        <begin position="112"/>
        <end position="133"/>
    </location>
</feature>
<keyword evidence="13 19" id="KW-1133">Transmembrane helix</keyword>
<keyword evidence="6" id="KW-1003">Cell membrane</keyword>
<feature type="region of interest" description="Disordered" evidence="18">
    <location>
        <begin position="530"/>
        <end position="575"/>
    </location>
</feature>
<feature type="domain" description="Cytochrome b/b6 N-terminal region profile" evidence="20">
    <location>
        <begin position="16"/>
        <end position="242"/>
    </location>
</feature>
<feature type="transmembrane region" description="Helical" evidence="19">
    <location>
        <begin position="415"/>
        <end position="432"/>
    </location>
</feature>
<keyword evidence="10" id="KW-0479">Metal-binding</keyword>
<dbReference type="GO" id="GO:0008121">
    <property type="term" value="F:quinol-cytochrome-c reductase activity"/>
    <property type="evidence" value="ECO:0007669"/>
    <property type="project" value="UniProtKB-EC"/>
</dbReference>
<evidence type="ECO:0000256" key="13">
    <source>
        <dbReference type="ARBA" id="ARBA00022989"/>
    </source>
</evidence>
<feature type="compositionally biased region" description="Polar residues" evidence="18">
    <location>
        <begin position="551"/>
        <end position="575"/>
    </location>
</feature>
<feature type="transmembrane region" description="Helical" evidence="19">
    <location>
        <begin position="210"/>
        <end position="236"/>
    </location>
</feature>
<keyword evidence="9 19" id="KW-0812">Transmembrane</keyword>
<evidence type="ECO:0000256" key="7">
    <source>
        <dbReference type="ARBA" id="ARBA00022617"/>
    </source>
</evidence>
<dbReference type="PANTHER" id="PTHR19271">
    <property type="entry name" value="CYTOCHROME B"/>
    <property type="match status" value="1"/>
</dbReference>
<dbReference type="Pfam" id="PF13631">
    <property type="entry name" value="Cytochrom_B_N_2"/>
    <property type="match status" value="1"/>
</dbReference>
<comment type="subcellular location">
    <subcellularLocation>
        <location evidence="2">Cell membrane</location>
        <topology evidence="2">Multi-pass membrane protein</topology>
    </subcellularLocation>
</comment>
<evidence type="ECO:0000256" key="18">
    <source>
        <dbReference type="SAM" id="MobiDB-lite"/>
    </source>
</evidence>
<dbReference type="GO" id="GO:0046872">
    <property type="term" value="F:metal ion binding"/>
    <property type="evidence" value="ECO:0007669"/>
    <property type="project" value="UniProtKB-KW"/>
</dbReference>
<evidence type="ECO:0000256" key="3">
    <source>
        <dbReference type="ARBA" id="ARBA00012951"/>
    </source>
</evidence>
<evidence type="ECO:0000256" key="1">
    <source>
        <dbReference type="ARBA" id="ARBA00001971"/>
    </source>
</evidence>
<evidence type="ECO:0000256" key="6">
    <source>
        <dbReference type="ARBA" id="ARBA00022475"/>
    </source>
</evidence>
<feature type="region of interest" description="Disordered" evidence="18">
    <location>
        <begin position="477"/>
        <end position="505"/>
    </location>
</feature>
<sequence>MSDNQAPQAPKAMRGVGNFIDDRFHLAKMGEKNLRKVFPNHWSFMLGEIALYSFIILLLSGVFLTLWFNPSMGHIVYDGSYERLRGVGMSEAYASTLHITFDVRGGLLMRQIHHWAALIFVASLVIHMLRVFFTGAFRKPREINWLIGVAIFTLAIVEGLFGYSLPDDLPSGMGLRIFQGVLLALPLIGTYASFYLFGGEFPGEVIIPRLYSLHILVIPAILLALIAAHFMILWHQKHTQYPGTGRTEKKVVGTPMFPAFAIKAGGFFFFTFAVIVGLSAFVQINPIHLFGPFTPTSITAGLQPDWYMGFLEGSLRIFPNWFDITIAGYAIPMGVLIPGLGFMGILFGGLAAWPFVEAWITGDKRPHNLADRPRNAPVRTGLGAAGITFYGLLWLAGSNDILSHTFEISLYTTTWIFRIGIFVGPVIAYIITKRICLGMQRRDRETLEHGYESGTIAQLPGGEFVEVHKESSPETVHVLESKESMTPRIETPAANANGVESPASRSLMGKLRARLADWYTRDNISFVGVEPHSGHHLHHGSHNGDGPTHGVQGSENGHGGSTASDKVTQGAGQNK</sequence>
<evidence type="ECO:0000256" key="2">
    <source>
        <dbReference type="ARBA" id="ARBA00004651"/>
    </source>
</evidence>
<evidence type="ECO:0000256" key="19">
    <source>
        <dbReference type="SAM" id="Phobius"/>
    </source>
</evidence>
<proteinExistence type="predicted"/>
<name>A0A9W6P2S4_9ACTN</name>